<keyword evidence="4" id="KW-1185">Reference proteome</keyword>
<accession>A0A100W309</accession>
<dbReference type="Pfam" id="PF01370">
    <property type="entry name" value="Epimerase"/>
    <property type="match status" value="1"/>
</dbReference>
<proteinExistence type="inferred from homology"/>
<feature type="domain" description="NAD-dependent epimerase/dehydratase" evidence="2">
    <location>
        <begin position="4"/>
        <end position="221"/>
    </location>
</feature>
<gene>
    <name evidence="3" type="ORF">RMCB_4813</name>
</gene>
<dbReference type="EMBL" id="BCSX01000043">
    <property type="protein sequence ID" value="GAS90717.1"/>
    <property type="molecule type" value="Genomic_DNA"/>
</dbReference>
<dbReference type="STRING" id="146020.RMCB_4813"/>
<reference evidence="4" key="2">
    <citation type="submission" date="2016-02" db="EMBL/GenBank/DDBJ databases">
        <title>Draft genome sequence of five rapidly growing Mycobacterium species.</title>
        <authorList>
            <person name="Katahira K."/>
            <person name="Gotou Y."/>
            <person name="Iida K."/>
            <person name="Ogura Y."/>
            <person name="Hayashi T."/>
        </authorList>
    </citation>
    <scope>NUCLEOTIDE SEQUENCE [LARGE SCALE GENOMIC DNA]</scope>
    <source>
        <strain evidence="4">JCM15654</strain>
    </source>
</reference>
<sequence>MTTLVTGGRGFVGRHLVDQLLADGERVIMYNRDYSVDPRDGVVAVLGELFDIPRLTDTLTTYGVDRIIHTAGQSHPALSIELPVTTFAANADGTLAVYEAARMTGVRRVVFFSSECALGNIAEPGPVSEDVKPAPTTVYGVTKVAGELLGSAYNSLYEMEIVSLRITEVYGPGLWMPSLLGDMIRAGLRGEPFILESGGDHGFQFVYVDDVATAARLASTTENLTQQAYFVSGGDRMTVFETAELLAKFLPQAKFDIGPGYLPDWDRQVQFDLSRSERDLGYVPQWPLEKGLEKQIEWIRATENI</sequence>
<dbReference type="InterPro" id="IPR036291">
    <property type="entry name" value="NAD(P)-bd_dom_sf"/>
</dbReference>
<name>A0A100W309_9MYCO</name>
<evidence type="ECO:0000256" key="1">
    <source>
        <dbReference type="ARBA" id="ARBA00007637"/>
    </source>
</evidence>
<reference evidence="4" key="1">
    <citation type="journal article" date="2016" name="Genome Announc.">
        <title>Draft Genome Sequences of Five Rapidly Growing Mycobacterium Species, M. thermoresistibile, M. fortuitum subsp. acetamidolyticum, M. canariasense, M. brisbanense, and M. novocastrense.</title>
        <authorList>
            <person name="Katahira K."/>
            <person name="Ogura Y."/>
            <person name="Gotoh Y."/>
            <person name="Hayashi T."/>
        </authorList>
    </citation>
    <scope>NUCLEOTIDE SEQUENCE [LARGE SCALE GENOMIC DNA]</scope>
    <source>
        <strain evidence="4">JCM15654</strain>
    </source>
</reference>
<evidence type="ECO:0000313" key="3">
    <source>
        <dbReference type="EMBL" id="GAS90717.1"/>
    </source>
</evidence>
<dbReference type="SUPFAM" id="SSF51735">
    <property type="entry name" value="NAD(P)-binding Rossmann-fold domains"/>
    <property type="match status" value="1"/>
</dbReference>
<comment type="caution">
    <text evidence="3">The sequence shown here is derived from an EMBL/GenBank/DDBJ whole genome shotgun (WGS) entry which is preliminary data.</text>
</comment>
<comment type="similarity">
    <text evidence="1">Belongs to the NAD(P)-dependent epimerase/dehydratase family.</text>
</comment>
<dbReference type="Proteomes" id="UP000069620">
    <property type="component" value="Unassembled WGS sequence"/>
</dbReference>
<dbReference type="InterPro" id="IPR001509">
    <property type="entry name" value="Epimerase_deHydtase"/>
</dbReference>
<dbReference type="RefSeq" id="WP_062830806.1">
    <property type="nucleotide sequence ID" value="NZ_BCSX01000043.1"/>
</dbReference>
<dbReference type="PANTHER" id="PTHR43000">
    <property type="entry name" value="DTDP-D-GLUCOSE 4,6-DEHYDRATASE-RELATED"/>
    <property type="match status" value="1"/>
</dbReference>
<organism evidence="3 4">
    <name type="scientific">Mycolicibacterium brisbanense</name>
    <dbReference type="NCBI Taxonomy" id="146020"/>
    <lineage>
        <taxon>Bacteria</taxon>
        <taxon>Bacillati</taxon>
        <taxon>Actinomycetota</taxon>
        <taxon>Actinomycetes</taxon>
        <taxon>Mycobacteriales</taxon>
        <taxon>Mycobacteriaceae</taxon>
        <taxon>Mycolicibacterium</taxon>
    </lineage>
</organism>
<evidence type="ECO:0000313" key="4">
    <source>
        <dbReference type="Proteomes" id="UP000069620"/>
    </source>
</evidence>
<evidence type="ECO:0000259" key="2">
    <source>
        <dbReference type="Pfam" id="PF01370"/>
    </source>
</evidence>
<dbReference type="OrthoDB" id="9801785at2"/>
<protein>
    <submittedName>
        <fullName evidence="3">Polysaccharide biosynthesis family protein</fullName>
    </submittedName>
</protein>
<dbReference type="Gene3D" id="3.40.50.720">
    <property type="entry name" value="NAD(P)-binding Rossmann-like Domain"/>
    <property type="match status" value="1"/>
</dbReference>
<dbReference type="AlphaFoldDB" id="A0A100W309"/>